<protein>
    <submittedName>
        <fullName evidence="1">Uncharacterized protein</fullName>
    </submittedName>
</protein>
<evidence type="ECO:0000313" key="2">
    <source>
        <dbReference type="Proteomes" id="UP000765509"/>
    </source>
</evidence>
<dbReference type="OrthoDB" id="428159at2759"/>
<dbReference type="EMBL" id="AVOT02021973">
    <property type="protein sequence ID" value="MBW0511080.1"/>
    <property type="molecule type" value="Genomic_DNA"/>
</dbReference>
<accession>A0A9Q3DVZ4</accession>
<evidence type="ECO:0000313" key="1">
    <source>
        <dbReference type="EMBL" id="MBW0511080.1"/>
    </source>
</evidence>
<proteinExistence type="predicted"/>
<dbReference type="AlphaFoldDB" id="A0A9Q3DVZ4"/>
<sequence>MRFKAHLGNLTVHDYIAQTQHAKIQSLVVIQGDDLANLQYDTFSWDGCITYPGYDSMLSLRSVSIQSMFVEDTCHHILVFFSKISQLKAVMDTARQAAHQQVSGFMQNTSNTHYDVLIRTANITSPLQKAFNNCLIAHLRAISVSNAFASDENELLPFLLIQFLICKSQFLRLT</sequence>
<gene>
    <name evidence="1" type="ORF">O181_050795</name>
</gene>
<organism evidence="1 2">
    <name type="scientific">Austropuccinia psidii MF-1</name>
    <dbReference type="NCBI Taxonomy" id="1389203"/>
    <lineage>
        <taxon>Eukaryota</taxon>
        <taxon>Fungi</taxon>
        <taxon>Dikarya</taxon>
        <taxon>Basidiomycota</taxon>
        <taxon>Pucciniomycotina</taxon>
        <taxon>Pucciniomycetes</taxon>
        <taxon>Pucciniales</taxon>
        <taxon>Sphaerophragmiaceae</taxon>
        <taxon>Austropuccinia</taxon>
    </lineage>
</organism>
<dbReference type="Proteomes" id="UP000765509">
    <property type="component" value="Unassembled WGS sequence"/>
</dbReference>
<keyword evidence="2" id="KW-1185">Reference proteome</keyword>
<comment type="caution">
    <text evidence="1">The sequence shown here is derived from an EMBL/GenBank/DDBJ whole genome shotgun (WGS) entry which is preliminary data.</text>
</comment>
<name>A0A9Q3DVZ4_9BASI</name>
<reference evidence="1" key="1">
    <citation type="submission" date="2021-03" db="EMBL/GenBank/DDBJ databases">
        <title>Draft genome sequence of rust myrtle Austropuccinia psidii MF-1, a brazilian biotype.</title>
        <authorList>
            <person name="Quecine M.C."/>
            <person name="Pachon D.M.R."/>
            <person name="Bonatelli M.L."/>
            <person name="Correr F.H."/>
            <person name="Franceschini L.M."/>
            <person name="Leite T.F."/>
            <person name="Margarido G.R.A."/>
            <person name="Almeida C.A."/>
            <person name="Ferrarezi J.A."/>
            <person name="Labate C.A."/>
        </authorList>
    </citation>
    <scope>NUCLEOTIDE SEQUENCE</scope>
    <source>
        <strain evidence="1">MF-1</strain>
    </source>
</reference>